<evidence type="ECO:0000313" key="2">
    <source>
        <dbReference type="EMBL" id="WCZ32417.1"/>
    </source>
</evidence>
<keyword evidence="3" id="KW-1185">Reference proteome</keyword>
<sequence>MSKPLSFGMAVEGVRKYLGLSRTELQRRLAQNDTPIHMTTLRRIESGEQEPKLSDAQAISKALGVSLEVLTSSEAVPQGLFELALCRATLADKTNAALSSLHEWEQAGIKLAKSISEAENFGIDGPQLAEARTDLRDNFDLSNLTAKLKDYSEARKYWAEYLEDRAANG</sequence>
<dbReference type="SUPFAM" id="SSF47413">
    <property type="entry name" value="lambda repressor-like DNA-binding domains"/>
    <property type="match status" value="1"/>
</dbReference>
<dbReference type="RefSeq" id="WP_027018813.1">
    <property type="nucleotide sequence ID" value="NZ_ATVG01000014.1"/>
</dbReference>
<accession>A0ABY7UAA4</accession>
<evidence type="ECO:0000259" key="1">
    <source>
        <dbReference type="PROSITE" id="PS50943"/>
    </source>
</evidence>
<dbReference type="EMBL" id="CP063189">
    <property type="protein sequence ID" value="WCZ32417.1"/>
    <property type="molecule type" value="Genomic_DNA"/>
</dbReference>
<dbReference type="Proteomes" id="UP001220064">
    <property type="component" value="Chromosome"/>
</dbReference>
<reference evidence="2 3" key="1">
    <citation type="submission" date="2020-10" db="EMBL/GenBank/DDBJ databases">
        <title>Complete genome sequence of Corynebacterium massiliense DSM 45435, type strain of Corynebacterium massiliense.</title>
        <authorList>
            <person name="Busche T."/>
            <person name="Kalinowski J."/>
            <person name="Ruckert C."/>
        </authorList>
    </citation>
    <scope>NUCLEOTIDE SEQUENCE [LARGE SCALE GENOMIC DNA]</scope>
    <source>
        <strain evidence="2 3">DSM 45435</strain>
    </source>
</reference>
<dbReference type="Gene3D" id="1.10.260.40">
    <property type="entry name" value="lambda repressor-like DNA-binding domains"/>
    <property type="match status" value="1"/>
</dbReference>
<dbReference type="SMART" id="SM00530">
    <property type="entry name" value="HTH_XRE"/>
    <property type="match status" value="1"/>
</dbReference>
<proteinExistence type="predicted"/>
<dbReference type="PROSITE" id="PS50943">
    <property type="entry name" value="HTH_CROC1"/>
    <property type="match status" value="1"/>
</dbReference>
<dbReference type="InterPro" id="IPR010982">
    <property type="entry name" value="Lambda_DNA-bd_dom_sf"/>
</dbReference>
<evidence type="ECO:0000313" key="3">
    <source>
        <dbReference type="Proteomes" id="UP001220064"/>
    </source>
</evidence>
<name>A0ABY7UAA4_9CORY</name>
<organism evidence="2 3">
    <name type="scientific">Corynebacterium massiliense DSM 45435</name>
    <dbReference type="NCBI Taxonomy" id="1121364"/>
    <lineage>
        <taxon>Bacteria</taxon>
        <taxon>Bacillati</taxon>
        <taxon>Actinomycetota</taxon>
        <taxon>Actinomycetes</taxon>
        <taxon>Mycobacteriales</taxon>
        <taxon>Corynebacteriaceae</taxon>
        <taxon>Corynebacterium</taxon>
    </lineage>
</organism>
<dbReference type="InterPro" id="IPR001387">
    <property type="entry name" value="Cro/C1-type_HTH"/>
</dbReference>
<feature type="domain" description="HTH cro/C1-type" evidence="1">
    <location>
        <begin position="39"/>
        <end position="70"/>
    </location>
</feature>
<dbReference type="CDD" id="cd00093">
    <property type="entry name" value="HTH_XRE"/>
    <property type="match status" value="1"/>
</dbReference>
<gene>
    <name evidence="2" type="ORF">CMASS_04850</name>
</gene>
<dbReference type="Pfam" id="PF01381">
    <property type="entry name" value="HTH_3"/>
    <property type="match status" value="1"/>
</dbReference>
<protein>
    <submittedName>
        <fullName evidence="2">Helix-turn-helix protein</fullName>
    </submittedName>
</protein>